<evidence type="ECO:0000313" key="2">
    <source>
        <dbReference type="EMBL" id="EDQ48856.1"/>
    </source>
</evidence>
<feature type="region of interest" description="Disordered" evidence="1">
    <location>
        <begin position="23"/>
        <end position="44"/>
    </location>
</feature>
<gene>
    <name evidence="2" type="ORF">PHYPADRAFT_102997</name>
</gene>
<sequence>MVFCKLNVDARLWTISYSFNQGAGPREGPQAPSPSGQTSEQRPQAIGVFQPVEGWGIAPHVSFLGDNRRADINISLAALRELQARMSRHHVRAPVCALLVKSFSGSHKQDRPSPSLEIAGCSRCPSLQVSMESTLTI</sequence>
<accession>A9U646</accession>
<dbReference type="EMBL" id="DS545786">
    <property type="protein sequence ID" value="EDQ48856.1"/>
    <property type="molecule type" value="Genomic_DNA"/>
</dbReference>
<name>A9U646_PHYPA</name>
<feature type="compositionally biased region" description="Polar residues" evidence="1">
    <location>
        <begin position="33"/>
        <end position="42"/>
    </location>
</feature>
<evidence type="ECO:0000256" key="1">
    <source>
        <dbReference type="SAM" id="MobiDB-lite"/>
    </source>
</evidence>
<protein>
    <submittedName>
        <fullName evidence="2">Predicted protein</fullName>
    </submittedName>
</protein>
<proteinExistence type="predicted"/>
<dbReference type="AlphaFoldDB" id="A9U646"/>
<reference evidence="2" key="1">
    <citation type="journal article" date="2008" name="Science">
        <title>The Physcomitrella genome reveals evolutionary insights into the conquest of land by plants.</title>
        <authorList>
            <person name="Rensing S."/>
            <person name="Lang D."/>
            <person name="Zimmer A."/>
            <person name="Terry A."/>
            <person name="Salamov A."/>
            <person name="Shapiro H."/>
            <person name="Nishiyama T."/>
            <person name="Perroud P.-F."/>
            <person name="Lindquist E."/>
            <person name="Kamisugi Y."/>
            <person name="Tanahashi T."/>
            <person name="Sakakibara K."/>
            <person name="Fujita T."/>
            <person name="Oishi K."/>
            <person name="Shin-I T."/>
            <person name="Kuroki Y."/>
            <person name="Toyoda A."/>
            <person name="Suzuki Y."/>
            <person name="Hashimoto A."/>
            <person name="Yamaguchi K."/>
            <person name="Sugano A."/>
            <person name="Kohara Y."/>
            <person name="Fujiyama A."/>
            <person name="Anterola A."/>
            <person name="Aoki S."/>
            <person name="Ashton N."/>
            <person name="Barbazuk W.B."/>
            <person name="Barker E."/>
            <person name="Bennetzen J."/>
            <person name="Bezanilla M."/>
            <person name="Blankenship R."/>
            <person name="Cho S.H."/>
            <person name="Dutcher S."/>
            <person name="Estelle M."/>
            <person name="Fawcett J.A."/>
            <person name="Gundlach H."/>
            <person name="Hanada K."/>
            <person name="Heyl A."/>
            <person name="Hicks K.A."/>
            <person name="Hugh J."/>
            <person name="Lohr M."/>
            <person name="Mayer K."/>
            <person name="Melkozernov A."/>
            <person name="Murata T."/>
            <person name="Nelson D."/>
            <person name="Pils B."/>
            <person name="Prigge M."/>
            <person name="Reiss B."/>
            <person name="Renner T."/>
            <person name="Rombauts S."/>
            <person name="Rushton P."/>
            <person name="Sanderfoot A."/>
            <person name="Schween G."/>
            <person name="Shiu S.-H."/>
            <person name="Stueber K."/>
            <person name="Theodoulou F.L."/>
            <person name="Tu H."/>
            <person name="Van de Peer Y."/>
            <person name="Verrier P.J."/>
            <person name="Waters E."/>
            <person name="Wood A."/>
            <person name="Yang L."/>
            <person name="Cove D."/>
            <person name="Cuming A."/>
            <person name="Hasebe M."/>
            <person name="Lucas S."/>
            <person name="Mishler D.B."/>
            <person name="Reski R."/>
            <person name="Grigoriev I."/>
            <person name="Quatrano R.S."/>
            <person name="Boore J.L."/>
        </authorList>
    </citation>
    <scope>NUCLEOTIDE SEQUENCE [LARGE SCALE GENOMIC DNA]</scope>
</reference>
<organism>
    <name type="scientific">Physcomitrium patens</name>
    <name type="common">Spreading-leaved earth moss</name>
    <name type="synonym">Physcomitrella patens</name>
    <dbReference type="NCBI Taxonomy" id="3218"/>
    <lineage>
        <taxon>Eukaryota</taxon>
        <taxon>Viridiplantae</taxon>
        <taxon>Streptophyta</taxon>
        <taxon>Embryophyta</taxon>
        <taxon>Bryophyta</taxon>
        <taxon>Bryophytina</taxon>
        <taxon>Bryopsida</taxon>
        <taxon>Funariidae</taxon>
        <taxon>Funariales</taxon>
        <taxon>Funariaceae</taxon>
        <taxon>Physcomitrium</taxon>
    </lineage>
</organism>